<name>A0A0J1BJ80_RHOIS</name>
<dbReference type="Proteomes" id="UP000036367">
    <property type="component" value="Unassembled WGS sequence"/>
</dbReference>
<organism evidence="1 2">
    <name type="scientific">Rhodopirellula islandica</name>
    <dbReference type="NCBI Taxonomy" id="595434"/>
    <lineage>
        <taxon>Bacteria</taxon>
        <taxon>Pseudomonadati</taxon>
        <taxon>Planctomycetota</taxon>
        <taxon>Planctomycetia</taxon>
        <taxon>Pirellulales</taxon>
        <taxon>Pirellulaceae</taxon>
        <taxon>Rhodopirellula</taxon>
    </lineage>
</organism>
<reference evidence="1" key="1">
    <citation type="submission" date="2015-05" db="EMBL/GenBank/DDBJ databases">
        <title>Permanent draft genome of Rhodopirellula islandicus K833.</title>
        <authorList>
            <person name="Kizina J."/>
            <person name="Richter M."/>
            <person name="Glockner F.O."/>
            <person name="Harder J."/>
        </authorList>
    </citation>
    <scope>NUCLEOTIDE SEQUENCE [LARGE SCALE GENOMIC DNA]</scope>
    <source>
        <strain evidence="1">K833</strain>
    </source>
</reference>
<dbReference type="STRING" id="595434.RISK_001332"/>
<accession>A0A0J1BJ80</accession>
<dbReference type="AlphaFoldDB" id="A0A0J1BJ80"/>
<keyword evidence="2" id="KW-1185">Reference proteome</keyword>
<dbReference type="EMBL" id="LECT01000014">
    <property type="protein sequence ID" value="KLU06577.1"/>
    <property type="molecule type" value="Genomic_DNA"/>
</dbReference>
<comment type="caution">
    <text evidence="1">The sequence shown here is derived from an EMBL/GenBank/DDBJ whole genome shotgun (WGS) entry which is preliminary data.</text>
</comment>
<evidence type="ECO:0000313" key="1">
    <source>
        <dbReference type="EMBL" id="KLU06577.1"/>
    </source>
</evidence>
<gene>
    <name evidence="1" type="ORF">RISK_001332</name>
</gene>
<protein>
    <submittedName>
        <fullName evidence="1">Uncharacterized protein</fullName>
    </submittedName>
</protein>
<sequence>MLNGEETPGDSGGESVETLRVVVCVTQHVAAKTTRLIPNCKPGWVSTQAVLPPQGSVETSLAGASVTGIDIPNQAF</sequence>
<proteinExistence type="predicted"/>
<evidence type="ECO:0000313" key="2">
    <source>
        <dbReference type="Proteomes" id="UP000036367"/>
    </source>
</evidence>